<sequence length="208" mass="24525">MVNDYRATKYCPVIENLDYKKRQVVDMIKIDHPRAVDMHTYIRKNEKAYKTEFMKAYNFKCAYCGASIDILPKEMFEIDHFIYLKSFTKKADAGYIENLVLACHPCNHQKCALPLPEEDRELLHPDTDKIMNTFKRDDQYYIVISQDHNANQTIKTFYKTLGLDGEIHRLDYLLMNMIGLQRTLTNDSFAYSELGQAIDVLRQKRNMM</sequence>
<dbReference type="CDD" id="cd00085">
    <property type="entry name" value="HNHc"/>
    <property type="match status" value="1"/>
</dbReference>
<dbReference type="Pfam" id="PF01844">
    <property type="entry name" value="HNH"/>
    <property type="match status" value="1"/>
</dbReference>
<protein>
    <recommendedName>
        <fullName evidence="1">HNH nuclease domain-containing protein</fullName>
    </recommendedName>
</protein>
<comment type="caution">
    <text evidence="2">The sequence shown here is derived from an EMBL/GenBank/DDBJ whole genome shotgun (WGS) entry which is preliminary data.</text>
</comment>
<organism evidence="2 3">
    <name type="scientific">Paenibacillus elgii</name>
    <dbReference type="NCBI Taxonomy" id="189691"/>
    <lineage>
        <taxon>Bacteria</taxon>
        <taxon>Bacillati</taxon>
        <taxon>Bacillota</taxon>
        <taxon>Bacilli</taxon>
        <taxon>Bacillales</taxon>
        <taxon>Paenibacillaceae</taxon>
        <taxon>Paenibacillus</taxon>
    </lineage>
</organism>
<gene>
    <name evidence="2" type="ORF">AV654_29305</name>
</gene>
<name>A0A165QBT6_9BACL</name>
<dbReference type="Gene3D" id="1.10.30.50">
    <property type="match status" value="1"/>
</dbReference>
<reference evidence="3" key="1">
    <citation type="submission" date="2016-01" db="EMBL/GenBank/DDBJ databases">
        <title>Draft genome of Chromobacterium sp. F49.</title>
        <authorList>
            <person name="Hong K.W."/>
        </authorList>
    </citation>
    <scope>NUCLEOTIDE SEQUENCE [LARGE SCALE GENOMIC DNA]</scope>
    <source>
        <strain evidence="3">M63</strain>
    </source>
</reference>
<feature type="domain" description="HNH nuclease" evidence="1">
    <location>
        <begin position="48"/>
        <end position="108"/>
    </location>
</feature>
<dbReference type="AlphaFoldDB" id="A0A165QBT6"/>
<dbReference type="RefSeq" id="WP_063185683.1">
    <property type="nucleotide sequence ID" value="NZ_LQRA01000078.1"/>
</dbReference>
<accession>A0A165QBT6</accession>
<dbReference type="GO" id="GO:0003676">
    <property type="term" value="F:nucleic acid binding"/>
    <property type="evidence" value="ECO:0007669"/>
    <property type="project" value="InterPro"/>
</dbReference>
<evidence type="ECO:0000259" key="1">
    <source>
        <dbReference type="SMART" id="SM00507"/>
    </source>
</evidence>
<proteinExistence type="predicted"/>
<dbReference type="SMART" id="SM00507">
    <property type="entry name" value="HNHc"/>
    <property type="match status" value="1"/>
</dbReference>
<dbReference type="GO" id="GO:0004519">
    <property type="term" value="F:endonuclease activity"/>
    <property type="evidence" value="ECO:0007669"/>
    <property type="project" value="InterPro"/>
</dbReference>
<dbReference type="EMBL" id="LQRA01000078">
    <property type="protein sequence ID" value="KZE74389.1"/>
    <property type="molecule type" value="Genomic_DNA"/>
</dbReference>
<evidence type="ECO:0000313" key="3">
    <source>
        <dbReference type="Proteomes" id="UP000076563"/>
    </source>
</evidence>
<dbReference type="InterPro" id="IPR003615">
    <property type="entry name" value="HNH_nuc"/>
</dbReference>
<dbReference type="Proteomes" id="UP000076563">
    <property type="component" value="Unassembled WGS sequence"/>
</dbReference>
<dbReference type="InterPro" id="IPR002711">
    <property type="entry name" value="HNH"/>
</dbReference>
<keyword evidence="3" id="KW-1185">Reference proteome</keyword>
<dbReference type="GO" id="GO:0008270">
    <property type="term" value="F:zinc ion binding"/>
    <property type="evidence" value="ECO:0007669"/>
    <property type="project" value="InterPro"/>
</dbReference>
<evidence type="ECO:0000313" key="2">
    <source>
        <dbReference type="EMBL" id="KZE74389.1"/>
    </source>
</evidence>